<name>A0AAV6XM16_9LAMI</name>
<gene>
    <name evidence="5" type="ORF">BUALT_Bualt06G0138400</name>
</gene>
<keyword evidence="2" id="KW-0560">Oxidoreductase</keyword>
<dbReference type="PANTHER" id="PTHR10209:SF251">
    <property type="entry name" value="PROTEIN DMR6-LIKE OXYGENASE 2"/>
    <property type="match status" value="1"/>
</dbReference>
<evidence type="ECO:0000256" key="1">
    <source>
        <dbReference type="ARBA" id="ARBA00022723"/>
    </source>
</evidence>
<keyword evidence="1" id="KW-0479">Metal-binding</keyword>
<keyword evidence="3" id="KW-0408">Iron</keyword>
<accession>A0AAV6XM16</accession>
<proteinExistence type="predicted"/>
<evidence type="ECO:0000259" key="4">
    <source>
        <dbReference type="Pfam" id="PF14226"/>
    </source>
</evidence>
<protein>
    <recommendedName>
        <fullName evidence="4">Non-haem dioxygenase N-terminal domain-containing protein</fullName>
    </recommendedName>
</protein>
<dbReference type="GO" id="GO:0016706">
    <property type="term" value="F:2-oxoglutarate-dependent dioxygenase activity"/>
    <property type="evidence" value="ECO:0007669"/>
    <property type="project" value="UniProtKB-ARBA"/>
</dbReference>
<evidence type="ECO:0000313" key="6">
    <source>
        <dbReference type="Proteomes" id="UP000826271"/>
    </source>
</evidence>
<sequence>METQLISTGFRYSTLPRTYVRPEPDRPKLSEVAHYYNAPIIDLGYGDRNFIVQQIAETCQQYGFFQVINRGVSRDVVEKMMEVANQFFNLPTEEKMKVYSNDPSKTTRLSTSSYLQKEKIHNWRDYLRLHCHPLDKYAKEWPINPPPFK</sequence>
<organism evidence="5 6">
    <name type="scientific">Buddleja alternifolia</name>
    <dbReference type="NCBI Taxonomy" id="168488"/>
    <lineage>
        <taxon>Eukaryota</taxon>
        <taxon>Viridiplantae</taxon>
        <taxon>Streptophyta</taxon>
        <taxon>Embryophyta</taxon>
        <taxon>Tracheophyta</taxon>
        <taxon>Spermatophyta</taxon>
        <taxon>Magnoliopsida</taxon>
        <taxon>eudicotyledons</taxon>
        <taxon>Gunneridae</taxon>
        <taxon>Pentapetalae</taxon>
        <taxon>asterids</taxon>
        <taxon>lamiids</taxon>
        <taxon>Lamiales</taxon>
        <taxon>Scrophulariaceae</taxon>
        <taxon>Buddlejeae</taxon>
        <taxon>Buddleja</taxon>
    </lineage>
</organism>
<dbReference type="EMBL" id="WHWC01000006">
    <property type="protein sequence ID" value="KAG8381601.1"/>
    <property type="molecule type" value="Genomic_DNA"/>
</dbReference>
<comment type="caution">
    <text evidence="5">The sequence shown here is derived from an EMBL/GenBank/DDBJ whole genome shotgun (WGS) entry which is preliminary data.</text>
</comment>
<dbReference type="SUPFAM" id="SSF51197">
    <property type="entry name" value="Clavaminate synthase-like"/>
    <property type="match status" value="1"/>
</dbReference>
<reference evidence="5" key="1">
    <citation type="submission" date="2019-10" db="EMBL/GenBank/DDBJ databases">
        <authorList>
            <person name="Zhang R."/>
            <person name="Pan Y."/>
            <person name="Wang J."/>
            <person name="Ma R."/>
            <person name="Yu S."/>
        </authorList>
    </citation>
    <scope>NUCLEOTIDE SEQUENCE</scope>
    <source>
        <strain evidence="5">LA-IB0</strain>
        <tissue evidence="5">Leaf</tissue>
    </source>
</reference>
<dbReference type="Pfam" id="PF14226">
    <property type="entry name" value="DIOX_N"/>
    <property type="match status" value="1"/>
</dbReference>
<evidence type="ECO:0000256" key="3">
    <source>
        <dbReference type="ARBA" id="ARBA00023004"/>
    </source>
</evidence>
<dbReference type="InterPro" id="IPR027443">
    <property type="entry name" value="IPNS-like_sf"/>
</dbReference>
<dbReference type="Proteomes" id="UP000826271">
    <property type="component" value="Unassembled WGS sequence"/>
</dbReference>
<dbReference type="InterPro" id="IPR026992">
    <property type="entry name" value="DIOX_N"/>
</dbReference>
<dbReference type="GO" id="GO:0046872">
    <property type="term" value="F:metal ion binding"/>
    <property type="evidence" value="ECO:0007669"/>
    <property type="project" value="UniProtKB-KW"/>
</dbReference>
<dbReference type="PANTHER" id="PTHR10209">
    <property type="entry name" value="OXIDOREDUCTASE, 2OG-FE II OXYGENASE FAMILY PROTEIN"/>
    <property type="match status" value="1"/>
</dbReference>
<feature type="domain" description="Non-haem dioxygenase N-terminal" evidence="4">
    <location>
        <begin position="39"/>
        <end position="142"/>
    </location>
</feature>
<evidence type="ECO:0000313" key="5">
    <source>
        <dbReference type="EMBL" id="KAG8381601.1"/>
    </source>
</evidence>
<keyword evidence="6" id="KW-1185">Reference proteome</keyword>
<dbReference type="AlphaFoldDB" id="A0AAV6XM16"/>
<dbReference type="Gene3D" id="2.60.120.330">
    <property type="entry name" value="B-lactam Antibiotic, Isopenicillin N Synthase, Chain"/>
    <property type="match status" value="1"/>
</dbReference>
<evidence type="ECO:0000256" key="2">
    <source>
        <dbReference type="ARBA" id="ARBA00023002"/>
    </source>
</evidence>